<keyword evidence="2" id="KW-1185">Reference proteome</keyword>
<reference evidence="1" key="1">
    <citation type="journal article" date="2021" name="Nat. Commun.">
        <title>Genetic determinants of endophytism in the Arabidopsis root mycobiome.</title>
        <authorList>
            <person name="Mesny F."/>
            <person name="Miyauchi S."/>
            <person name="Thiergart T."/>
            <person name="Pickel B."/>
            <person name="Atanasova L."/>
            <person name="Karlsson M."/>
            <person name="Huettel B."/>
            <person name="Barry K.W."/>
            <person name="Haridas S."/>
            <person name="Chen C."/>
            <person name="Bauer D."/>
            <person name="Andreopoulos W."/>
            <person name="Pangilinan J."/>
            <person name="LaButti K."/>
            <person name="Riley R."/>
            <person name="Lipzen A."/>
            <person name="Clum A."/>
            <person name="Drula E."/>
            <person name="Henrissat B."/>
            <person name="Kohler A."/>
            <person name="Grigoriev I.V."/>
            <person name="Martin F.M."/>
            <person name="Hacquard S."/>
        </authorList>
    </citation>
    <scope>NUCLEOTIDE SEQUENCE</scope>
    <source>
        <strain evidence="1">MPI-CAGE-AT-0016</strain>
    </source>
</reference>
<accession>A0A8K0TH80</accession>
<dbReference type="AlphaFoldDB" id="A0A8K0TH80"/>
<dbReference type="OrthoDB" id="4824427at2759"/>
<proteinExistence type="predicted"/>
<organism evidence="1 2">
    <name type="scientific">Plectosphaerella cucumerina</name>
    <dbReference type="NCBI Taxonomy" id="40658"/>
    <lineage>
        <taxon>Eukaryota</taxon>
        <taxon>Fungi</taxon>
        <taxon>Dikarya</taxon>
        <taxon>Ascomycota</taxon>
        <taxon>Pezizomycotina</taxon>
        <taxon>Sordariomycetes</taxon>
        <taxon>Hypocreomycetidae</taxon>
        <taxon>Glomerellales</taxon>
        <taxon>Plectosphaerellaceae</taxon>
        <taxon>Plectosphaerella</taxon>
    </lineage>
</organism>
<comment type="caution">
    <text evidence="1">The sequence shown here is derived from an EMBL/GenBank/DDBJ whole genome shotgun (WGS) entry which is preliminary data.</text>
</comment>
<dbReference type="Proteomes" id="UP000813385">
    <property type="component" value="Unassembled WGS sequence"/>
</dbReference>
<sequence length="468" mass="52666">MEVIMNGVSKAIIFRFFTPPSAGMESPQRPRCLGFIRYLGTHGSGTVELVNYASTLQPWNLDMGGSTKRNDERSVGTHGEGLNIAALALLRSKVNHGIRCFSGGLEWNIDLTDEGTLGVVWKKIDHMPEGVSSLQSPGELTTDPERDLCFIIGEAGRMGIDENGEQINRVDISENAFLAWLDTTLFLQMVPPEQVYSTRHGELLVSHSSPGKLYLRGFQLSEPSAGSASLSGKSLKFSYNYYSGKVNRERAHVADATEEAKLNSQIWDSVIKENHEMVHELHKMLMSNDPEYGDVHLQAIHSTPAMGVALLDHLKELNPGAWFFSETEARDGEIFRTIESFGLRPHPLPAQYHAILRKHGLINSAAEENRERLQDAQVIEPMEMLDESFTQDLHRVLDHFITFCPSMRKAEIEIVRCETIQTKLHCLNPKKNPRFKIHERWFPRLTSPGIWASNCGIIPRQFPAWHSS</sequence>
<gene>
    <name evidence="1" type="ORF">B0T11DRAFT_74064</name>
</gene>
<evidence type="ECO:0000313" key="1">
    <source>
        <dbReference type="EMBL" id="KAH7361396.1"/>
    </source>
</evidence>
<protein>
    <submittedName>
        <fullName evidence="1">Uncharacterized protein</fullName>
    </submittedName>
</protein>
<name>A0A8K0TH80_9PEZI</name>
<dbReference type="EMBL" id="JAGPXD010000003">
    <property type="protein sequence ID" value="KAH7361396.1"/>
    <property type="molecule type" value="Genomic_DNA"/>
</dbReference>
<evidence type="ECO:0000313" key="2">
    <source>
        <dbReference type="Proteomes" id="UP000813385"/>
    </source>
</evidence>